<keyword evidence="5" id="KW-1185">Reference proteome</keyword>
<accession>A0A5B7FNS9</accession>
<dbReference type="SUPFAM" id="SSF47323">
    <property type="entry name" value="Anticodon-binding domain of a subclass of class I aminoacyl-tRNA synthetases"/>
    <property type="match status" value="1"/>
</dbReference>
<dbReference type="OrthoDB" id="68056at2759"/>
<dbReference type="InterPro" id="IPR001278">
    <property type="entry name" value="Arg-tRNA-ligase"/>
</dbReference>
<feature type="domain" description="DALR anticodon binding" evidence="3">
    <location>
        <begin position="5"/>
        <end position="114"/>
    </location>
</feature>
<evidence type="ECO:0000256" key="2">
    <source>
        <dbReference type="ARBA" id="ARBA00049339"/>
    </source>
</evidence>
<evidence type="ECO:0000313" key="5">
    <source>
        <dbReference type="Proteomes" id="UP000324222"/>
    </source>
</evidence>
<keyword evidence="4" id="KW-0436">Ligase</keyword>
<dbReference type="AlphaFoldDB" id="A0A5B7FNS9"/>
<organism evidence="4 5">
    <name type="scientific">Portunus trituberculatus</name>
    <name type="common">Swimming crab</name>
    <name type="synonym">Neptunus trituberculatus</name>
    <dbReference type="NCBI Taxonomy" id="210409"/>
    <lineage>
        <taxon>Eukaryota</taxon>
        <taxon>Metazoa</taxon>
        <taxon>Ecdysozoa</taxon>
        <taxon>Arthropoda</taxon>
        <taxon>Crustacea</taxon>
        <taxon>Multicrustacea</taxon>
        <taxon>Malacostraca</taxon>
        <taxon>Eumalacostraca</taxon>
        <taxon>Eucarida</taxon>
        <taxon>Decapoda</taxon>
        <taxon>Pleocyemata</taxon>
        <taxon>Brachyura</taxon>
        <taxon>Eubrachyura</taxon>
        <taxon>Portunoidea</taxon>
        <taxon>Portunidae</taxon>
        <taxon>Portuninae</taxon>
        <taxon>Portunus</taxon>
    </lineage>
</organism>
<dbReference type="Proteomes" id="UP000324222">
    <property type="component" value="Unassembled WGS sequence"/>
</dbReference>
<dbReference type="PANTHER" id="PTHR11956">
    <property type="entry name" value="ARGINYL-TRNA SYNTHETASE"/>
    <property type="match status" value="1"/>
</dbReference>
<sequence>MEACVNRKEIVSEAQKRPIELEHEKEWKLARALLKLPDVLVKITEDLCLHTLCEYLFEVSAVFTEFYDNCYCVEKNSEGKIVKINLNRLMLCEATAMVMEKCFAILGIDTVEKMRVLLLYCHCKGLVACTPERDLLDVEYLHTLALNVGLQGELGEVCHAEHTQGNVAITSSLRETNPA</sequence>
<gene>
    <name evidence="4" type="primary">rars_0</name>
    <name evidence="4" type="ORF">E2C01_039732</name>
</gene>
<dbReference type="GO" id="GO:0005524">
    <property type="term" value="F:ATP binding"/>
    <property type="evidence" value="ECO:0007669"/>
    <property type="project" value="InterPro"/>
</dbReference>
<dbReference type="Gene3D" id="1.10.730.10">
    <property type="entry name" value="Isoleucyl-tRNA Synthetase, Domain 1"/>
    <property type="match status" value="1"/>
</dbReference>
<dbReference type="SMART" id="SM00836">
    <property type="entry name" value="DALR_1"/>
    <property type="match status" value="1"/>
</dbReference>
<evidence type="ECO:0000259" key="3">
    <source>
        <dbReference type="SMART" id="SM00836"/>
    </source>
</evidence>
<dbReference type="InterPro" id="IPR008909">
    <property type="entry name" value="DALR_anticod-bd"/>
</dbReference>
<dbReference type="PANTHER" id="PTHR11956:SF5">
    <property type="entry name" value="ARGININE--TRNA LIGASE, CYTOPLASMIC"/>
    <property type="match status" value="1"/>
</dbReference>
<reference evidence="4 5" key="1">
    <citation type="submission" date="2019-05" db="EMBL/GenBank/DDBJ databases">
        <title>Another draft genome of Portunus trituberculatus and its Hox gene families provides insights of decapod evolution.</title>
        <authorList>
            <person name="Jeong J.-H."/>
            <person name="Song I."/>
            <person name="Kim S."/>
            <person name="Choi T."/>
            <person name="Kim D."/>
            <person name="Ryu S."/>
            <person name="Kim W."/>
        </authorList>
    </citation>
    <scope>NUCLEOTIDE SEQUENCE [LARGE SCALE GENOMIC DNA]</scope>
    <source>
        <tissue evidence="4">Muscle</tissue>
    </source>
</reference>
<dbReference type="GO" id="GO:0004814">
    <property type="term" value="F:arginine-tRNA ligase activity"/>
    <property type="evidence" value="ECO:0007669"/>
    <property type="project" value="UniProtKB-EC"/>
</dbReference>
<comment type="caution">
    <text evidence="4">The sequence shown here is derived from an EMBL/GenBank/DDBJ whole genome shotgun (WGS) entry which is preliminary data.</text>
</comment>
<comment type="catalytic activity">
    <reaction evidence="2">
        <text>tRNA(Arg) + L-arginine + ATP = L-arginyl-tRNA(Arg) + AMP + diphosphate</text>
        <dbReference type="Rhea" id="RHEA:20301"/>
        <dbReference type="Rhea" id="RHEA-COMP:9658"/>
        <dbReference type="Rhea" id="RHEA-COMP:9673"/>
        <dbReference type="ChEBI" id="CHEBI:30616"/>
        <dbReference type="ChEBI" id="CHEBI:32682"/>
        <dbReference type="ChEBI" id="CHEBI:33019"/>
        <dbReference type="ChEBI" id="CHEBI:78442"/>
        <dbReference type="ChEBI" id="CHEBI:78513"/>
        <dbReference type="ChEBI" id="CHEBI:456215"/>
        <dbReference type="EC" id="6.1.1.19"/>
    </reaction>
</comment>
<evidence type="ECO:0000256" key="1">
    <source>
        <dbReference type="ARBA" id="ARBA00012837"/>
    </source>
</evidence>
<protein>
    <recommendedName>
        <fullName evidence="1">arginine--tRNA ligase</fullName>
        <ecNumber evidence="1">6.1.1.19</ecNumber>
    </recommendedName>
</protein>
<evidence type="ECO:0000313" key="4">
    <source>
        <dbReference type="EMBL" id="MPC46024.1"/>
    </source>
</evidence>
<dbReference type="InterPro" id="IPR009080">
    <property type="entry name" value="tRNAsynth_Ia_anticodon-bd"/>
</dbReference>
<dbReference type="GO" id="GO:0006420">
    <property type="term" value="P:arginyl-tRNA aminoacylation"/>
    <property type="evidence" value="ECO:0007669"/>
    <property type="project" value="InterPro"/>
</dbReference>
<dbReference type="EMBL" id="VSRR010007006">
    <property type="protein sequence ID" value="MPC46024.1"/>
    <property type="molecule type" value="Genomic_DNA"/>
</dbReference>
<dbReference type="Pfam" id="PF05746">
    <property type="entry name" value="DALR_1"/>
    <property type="match status" value="1"/>
</dbReference>
<name>A0A5B7FNS9_PORTR</name>
<proteinExistence type="predicted"/>
<dbReference type="EC" id="6.1.1.19" evidence="1"/>